<protein>
    <recommendedName>
        <fullName evidence="4">O-antigen ligase domain-containing protein</fullName>
    </recommendedName>
</protein>
<feature type="transmembrane region" description="Helical" evidence="1">
    <location>
        <begin position="163"/>
        <end position="183"/>
    </location>
</feature>
<evidence type="ECO:0000313" key="2">
    <source>
        <dbReference type="EMBL" id="MQU31301.1"/>
    </source>
</evidence>
<sequence length="408" mass="45873">MLDVVLLILSICAYGFGKLNDILPVTLSNVFIFICFFYHIPRIIHNRTFYYNNYLLLLLSFIIIGAIVNTKYSHLIDKVQFIAYYIIYSLAIISTIQKHGPEKILRIYTKICFYLAIIGLLQVASYIVGFSLFNDAIRLLSENKNTSVSGLLVRATSIASEPAVLGIYLLPALVLSVSKLFGVKESSQFISRRHALVILAAAACTLSLIVYVYLLAIVLTVMIKQRKFFLSIALSLFIAALYGVAQNIESINSRLTELSDSQSIDSSENISVIAFNSNLKVTEASLDSDFFFGTGIGSHAEKYESLVYGFYSANLNGVGLNKDDAASMILRTLSELGMIGFILFYSASALYFFRKKYSSNNFIQEVFLISFLLYGLRYGSINTPMFWFYLTGFLGCYARRYGFKAYRF</sequence>
<proteinExistence type="predicted"/>
<dbReference type="EMBL" id="WIVX01000026">
    <property type="protein sequence ID" value="MQU31301.1"/>
    <property type="molecule type" value="Genomic_DNA"/>
</dbReference>
<keyword evidence="1" id="KW-0472">Membrane</keyword>
<feature type="transmembrane region" description="Helical" evidence="1">
    <location>
        <begin position="51"/>
        <end position="69"/>
    </location>
</feature>
<dbReference type="RefSeq" id="WP_153350966.1">
    <property type="nucleotide sequence ID" value="NZ_WIVX01000026.1"/>
</dbReference>
<keyword evidence="3" id="KW-1185">Reference proteome</keyword>
<feature type="transmembrane region" description="Helical" evidence="1">
    <location>
        <begin position="336"/>
        <end position="354"/>
    </location>
</feature>
<feature type="transmembrane region" description="Helical" evidence="1">
    <location>
        <begin position="195"/>
        <end position="222"/>
    </location>
</feature>
<name>A0A7X1Y6H4_9PSED</name>
<reference evidence="2 3" key="1">
    <citation type="submission" date="2019-10" db="EMBL/GenBank/DDBJ databases">
        <title>Evaluation of single-gene subtyping targets for Pseudomonas.</title>
        <authorList>
            <person name="Reichler S.J."/>
            <person name="Orsi R.H."/>
            <person name="Wiedmann M."/>
            <person name="Martin N.H."/>
            <person name="Murphy S.I."/>
        </authorList>
    </citation>
    <scope>NUCLEOTIDE SEQUENCE [LARGE SCALE GENOMIC DNA]</scope>
    <source>
        <strain evidence="2 3">FSL R10-2107</strain>
    </source>
</reference>
<gene>
    <name evidence="2" type="ORF">GHO30_07770</name>
</gene>
<evidence type="ECO:0008006" key="4">
    <source>
        <dbReference type="Google" id="ProtNLM"/>
    </source>
</evidence>
<feature type="transmembrane region" description="Helical" evidence="1">
    <location>
        <begin position="366"/>
        <end position="390"/>
    </location>
</feature>
<evidence type="ECO:0000256" key="1">
    <source>
        <dbReference type="SAM" id="Phobius"/>
    </source>
</evidence>
<dbReference type="Proteomes" id="UP000470186">
    <property type="component" value="Unassembled WGS sequence"/>
</dbReference>
<comment type="caution">
    <text evidence="2">The sequence shown here is derived from an EMBL/GenBank/DDBJ whole genome shotgun (WGS) entry which is preliminary data.</text>
</comment>
<organism evidence="2 3">
    <name type="scientific">Pseudomonas helleri</name>
    <dbReference type="NCBI Taxonomy" id="1608996"/>
    <lineage>
        <taxon>Bacteria</taxon>
        <taxon>Pseudomonadati</taxon>
        <taxon>Pseudomonadota</taxon>
        <taxon>Gammaproteobacteria</taxon>
        <taxon>Pseudomonadales</taxon>
        <taxon>Pseudomonadaceae</taxon>
        <taxon>Pseudomonas</taxon>
    </lineage>
</organism>
<feature type="transmembrane region" description="Helical" evidence="1">
    <location>
        <begin position="81"/>
        <end position="99"/>
    </location>
</feature>
<keyword evidence="1" id="KW-0812">Transmembrane</keyword>
<keyword evidence="1" id="KW-1133">Transmembrane helix</keyword>
<dbReference type="AlphaFoldDB" id="A0A7X1Y6H4"/>
<feature type="transmembrane region" description="Helical" evidence="1">
    <location>
        <begin position="228"/>
        <end position="245"/>
    </location>
</feature>
<feature type="transmembrane region" description="Helical" evidence="1">
    <location>
        <begin position="27"/>
        <end position="44"/>
    </location>
</feature>
<feature type="transmembrane region" description="Helical" evidence="1">
    <location>
        <begin position="111"/>
        <end position="133"/>
    </location>
</feature>
<evidence type="ECO:0000313" key="3">
    <source>
        <dbReference type="Proteomes" id="UP000470186"/>
    </source>
</evidence>
<accession>A0A7X1Y6H4</accession>